<dbReference type="GO" id="GO:0008047">
    <property type="term" value="F:enzyme activator activity"/>
    <property type="evidence" value="ECO:0007669"/>
    <property type="project" value="TreeGrafter"/>
</dbReference>
<keyword evidence="6" id="KW-0067">ATP-binding</keyword>
<feature type="domain" description="AAA+ ATPase" evidence="7">
    <location>
        <begin position="48"/>
        <end position="166"/>
    </location>
</feature>
<accession>A0A1F5G2K0</accession>
<dbReference type="CDD" id="cd00009">
    <property type="entry name" value="AAA"/>
    <property type="match status" value="1"/>
</dbReference>
<evidence type="ECO:0000256" key="5">
    <source>
        <dbReference type="ARBA" id="ARBA00022741"/>
    </source>
</evidence>
<dbReference type="InterPro" id="IPR003593">
    <property type="entry name" value="AAA+_ATPase"/>
</dbReference>
<dbReference type="FunFam" id="1.20.272.10:FF:000001">
    <property type="entry name" value="Putative AAA family ATPase"/>
    <property type="match status" value="1"/>
</dbReference>
<dbReference type="SUPFAM" id="SSF48019">
    <property type="entry name" value="post-AAA+ oligomerization domain-like"/>
    <property type="match status" value="1"/>
</dbReference>
<dbReference type="SUPFAM" id="SSF52540">
    <property type="entry name" value="P-loop containing nucleoside triphosphate hydrolases"/>
    <property type="match status" value="1"/>
</dbReference>
<evidence type="ECO:0000259" key="7">
    <source>
        <dbReference type="SMART" id="SM00382"/>
    </source>
</evidence>
<keyword evidence="4" id="KW-0235">DNA replication</keyword>
<dbReference type="PANTHER" id="PTHR13779">
    <property type="entry name" value="WERNER HELICASE-INTERACTING PROTEIN 1 FAMILY MEMBER"/>
    <property type="match status" value="1"/>
</dbReference>
<dbReference type="Proteomes" id="UP000176628">
    <property type="component" value="Unassembled WGS sequence"/>
</dbReference>
<keyword evidence="5" id="KW-0547">Nucleotide-binding</keyword>
<evidence type="ECO:0000256" key="2">
    <source>
        <dbReference type="ARBA" id="ARBA00008959"/>
    </source>
</evidence>
<protein>
    <recommendedName>
        <fullName evidence="3">Replication-associated recombination protein A</fullName>
    </recommendedName>
</protein>
<dbReference type="InterPro" id="IPR008824">
    <property type="entry name" value="RuvB-like_N"/>
</dbReference>
<comment type="similarity">
    <text evidence="2">Belongs to the AAA ATPase family. RarA/MGS1/WRNIP1 subfamily.</text>
</comment>
<dbReference type="InterPro" id="IPR051314">
    <property type="entry name" value="AAA_ATPase_RarA/MGS1/WRNIP1"/>
</dbReference>
<dbReference type="SMART" id="SM00382">
    <property type="entry name" value="AAA"/>
    <property type="match status" value="1"/>
</dbReference>
<dbReference type="GO" id="GO:0009378">
    <property type="term" value="F:four-way junction helicase activity"/>
    <property type="evidence" value="ECO:0007669"/>
    <property type="project" value="InterPro"/>
</dbReference>
<dbReference type="InterPro" id="IPR021886">
    <property type="entry name" value="MgsA_C"/>
</dbReference>
<dbReference type="FunFam" id="1.10.8.60:FF:000029">
    <property type="entry name" value="Replication-associated recombination protein A"/>
    <property type="match status" value="1"/>
</dbReference>
<gene>
    <name evidence="8" type="ORF">A2Z23_00395</name>
</gene>
<reference evidence="8 9" key="1">
    <citation type="journal article" date="2016" name="Nat. Commun.">
        <title>Thousands of microbial genomes shed light on interconnected biogeochemical processes in an aquifer system.</title>
        <authorList>
            <person name="Anantharaman K."/>
            <person name="Brown C.T."/>
            <person name="Hug L.A."/>
            <person name="Sharon I."/>
            <person name="Castelle C.J."/>
            <person name="Probst A.J."/>
            <person name="Thomas B.C."/>
            <person name="Singh A."/>
            <person name="Wilkins M.J."/>
            <person name="Karaoz U."/>
            <person name="Brodie E.L."/>
            <person name="Williams K.H."/>
            <person name="Hubbard S.S."/>
            <person name="Banfield J.F."/>
        </authorList>
    </citation>
    <scope>NUCLEOTIDE SEQUENCE [LARGE SCALE GENOMIC DNA]</scope>
</reference>
<dbReference type="InterPro" id="IPR032423">
    <property type="entry name" value="AAA_assoc_2"/>
</dbReference>
<dbReference type="Gene3D" id="3.40.50.300">
    <property type="entry name" value="P-loop containing nucleotide triphosphate hydrolases"/>
    <property type="match status" value="1"/>
</dbReference>
<name>A0A1F5G2K0_9BACT</name>
<dbReference type="GO" id="GO:0005524">
    <property type="term" value="F:ATP binding"/>
    <property type="evidence" value="ECO:0007669"/>
    <property type="project" value="UniProtKB-KW"/>
</dbReference>
<comment type="function">
    <text evidence="1">DNA-dependent ATPase that plays important roles in cellular responses to stalled DNA replication processes.</text>
</comment>
<dbReference type="Gene3D" id="1.10.3710.10">
    <property type="entry name" value="DNA polymerase III clamp loader subunits, C-terminal domain"/>
    <property type="match status" value="1"/>
</dbReference>
<evidence type="ECO:0000256" key="6">
    <source>
        <dbReference type="ARBA" id="ARBA00022840"/>
    </source>
</evidence>
<dbReference type="Gene3D" id="1.10.8.60">
    <property type="match status" value="1"/>
</dbReference>
<dbReference type="PANTHER" id="PTHR13779:SF7">
    <property type="entry name" value="ATPASE WRNIP1"/>
    <property type="match status" value="1"/>
</dbReference>
<dbReference type="GO" id="GO:0000731">
    <property type="term" value="P:DNA synthesis involved in DNA repair"/>
    <property type="evidence" value="ECO:0007669"/>
    <property type="project" value="TreeGrafter"/>
</dbReference>
<dbReference type="EMBL" id="MFAV01000034">
    <property type="protein sequence ID" value="OGD86090.1"/>
    <property type="molecule type" value="Genomic_DNA"/>
</dbReference>
<dbReference type="GO" id="GO:0006310">
    <property type="term" value="P:DNA recombination"/>
    <property type="evidence" value="ECO:0007669"/>
    <property type="project" value="InterPro"/>
</dbReference>
<organism evidence="8 9">
    <name type="scientific">Candidatus Curtissbacteria bacterium RBG_16_39_7</name>
    <dbReference type="NCBI Taxonomy" id="1797707"/>
    <lineage>
        <taxon>Bacteria</taxon>
        <taxon>Candidatus Curtissiibacteriota</taxon>
    </lineage>
</organism>
<evidence type="ECO:0000313" key="9">
    <source>
        <dbReference type="Proteomes" id="UP000176628"/>
    </source>
</evidence>
<evidence type="ECO:0000256" key="3">
    <source>
        <dbReference type="ARBA" id="ARBA00020776"/>
    </source>
</evidence>
<dbReference type="InterPro" id="IPR027417">
    <property type="entry name" value="P-loop_NTPase"/>
</dbReference>
<proteinExistence type="inferred from homology"/>
<sequence>MDLFSENQTQKITPLASRIRPEDFEDFVGQEHLVTKGKLLRAAIENDQLFSIILWGPPGSGKTTLARIVAKKTGAQFVQFSAVTSGVADVKKVVGEARVKVKLYNQRTILFVDEIHRFNKAQQDAFLPSVEDGTIILIGATTENPSFEIIGPLLSRCRVFVLERLSQKHIKSLLKRALKDKEKGLGNEKLEVTSSVLDFIAYSSNGDARIALNALEVATQIAPKKKYGKKVINKKVAQEALQQKTLLYDKAGEEHYNTVSAFIKSLRGSDPDASLYWLARMVEAGEDPRFIARRMVIFASEDIGNADPQALQIATAAAQAVEFVGMPEAQINLSQAVTYLATAPKSNASYMALLEAKEDVKESLNEPIPLHLRNAPTPLMKKQGYSKGYRYPHSYPGHFVKEEYLPQSLKNRRYYRPTEQGEEIKIRERLKKLK</sequence>
<comment type="caution">
    <text evidence="8">The sequence shown here is derived from an EMBL/GenBank/DDBJ whole genome shotgun (WGS) entry which is preliminary data.</text>
</comment>
<dbReference type="GO" id="GO:0006261">
    <property type="term" value="P:DNA-templated DNA replication"/>
    <property type="evidence" value="ECO:0007669"/>
    <property type="project" value="TreeGrafter"/>
</dbReference>
<dbReference type="GO" id="GO:0003677">
    <property type="term" value="F:DNA binding"/>
    <property type="evidence" value="ECO:0007669"/>
    <property type="project" value="InterPro"/>
</dbReference>
<evidence type="ECO:0000256" key="1">
    <source>
        <dbReference type="ARBA" id="ARBA00002393"/>
    </source>
</evidence>
<dbReference type="Gene3D" id="1.20.272.10">
    <property type="match status" value="1"/>
</dbReference>
<dbReference type="GO" id="GO:0017116">
    <property type="term" value="F:single-stranded DNA helicase activity"/>
    <property type="evidence" value="ECO:0007669"/>
    <property type="project" value="TreeGrafter"/>
</dbReference>
<dbReference type="Pfam" id="PF16193">
    <property type="entry name" value="AAA_assoc_2"/>
    <property type="match status" value="1"/>
</dbReference>
<dbReference type="InterPro" id="IPR008921">
    <property type="entry name" value="DNA_pol3_clamp-load_cplx_C"/>
</dbReference>
<dbReference type="AlphaFoldDB" id="A0A1F5G2K0"/>
<evidence type="ECO:0000256" key="4">
    <source>
        <dbReference type="ARBA" id="ARBA00022705"/>
    </source>
</evidence>
<evidence type="ECO:0000313" key="8">
    <source>
        <dbReference type="EMBL" id="OGD86090.1"/>
    </source>
</evidence>
<dbReference type="FunFam" id="3.40.50.300:FF:000137">
    <property type="entry name" value="Replication-associated recombination protein A"/>
    <property type="match status" value="1"/>
</dbReference>
<dbReference type="CDD" id="cd18139">
    <property type="entry name" value="HLD_clamp_RarA"/>
    <property type="match status" value="1"/>
</dbReference>
<dbReference type="Pfam" id="PF12002">
    <property type="entry name" value="MgsA_C"/>
    <property type="match status" value="1"/>
</dbReference>
<dbReference type="Pfam" id="PF05496">
    <property type="entry name" value="RuvB_N"/>
    <property type="match status" value="1"/>
</dbReference>